<keyword evidence="3" id="KW-1185">Reference proteome</keyword>
<comment type="caution">
    <text evidence="2">The sequence shown here is derived from an EMBL/GenBank/DDBJ whole genome shotgun (WGS) entry which is preliminary data.</text>
</comment>
<organism evidence="2 3">
    <name type="scientific">Sanguibacter inulinus</name>
    <dbReference type="NCBI Taxonomy" id="60922"/>
    <lineage>
        <taxon>Bacteria</taxon>
        <taxon>Bacillati</taxon>
        <taxon>Actinomycetota</taxon>
        <taxon>Actinomycetes</taxon>
        <taxon>Micrococcales</taxon>
        <taxon>Sanguibacteraceae</taxon>
        <taxon>Sanguibacter</taxon>
    </lineage>
</organism>
<dbReference type="SUPFAM" id="SSF159888">
    <property type="entry name" value="YdhG-like"/>
    <property type="match status" value="1"/>
</dbReference>
<sequence>MASIPVSTYVAGLAEPLREVGGRLVEILDSGLVGREGVMWHGHPVWMDGKTPVAGFKAYSSYVTLMLWQGQRIEDPTGRLAAAGSAQMASTKIATVDDLEADTVLSWLHAVDALPAA</sequence>
<reference evidence="2 3" key="1">
    <citation type="submission" date="2020-07" db="EMBL/GenBank/DDBJ databases">
        <title>MOT database genomes.</title>
        <authorList>
            <person name="Joseph S."/>
            <person name="Aduse-Opoku J."/>
            <person name="Hashim A."/>
            <person name="Wade W."/>
            <person name="Curtis M."/>
        </authorList>
    </citation>
    <scope>NUCLEOTIDE SEQUENCE [LARGE SCALE GENOMIC DNA]</scope>
    <source>
        <strain evidence="2 3">DSM 100099</strain>
    </source>
</reference>
<dbReference type="RefSeq" id="WP_179912990.1">
    <property type="nucleotide sequence ID" value="NZ_JACBYE010000012.1"/>
</dbReference>
<dbReference type="EMBL" id="JACBYE010000012">
    <property type="protein sequence ID" value="NYS93304.1"/>
    <property type="molecule type" value="Genomic_DNA"/>
</dbReference>
<accession>A0A853EU83</accession>
<evidence type="ECO:0000313" key="2">
    <source>
        <dbReference type="EMBL" id="NYS93304.1"/>
    </source>
</evidence>
<feature type="domain" description="YdhG-like" evidence="1">
    <location>
        <begin position="19"/>
        <end position="109"/>
    </location>
</feature>
<evidence type="ECO:0000259" key="1">
    <source>
        <dbReference type="Pfam" id="PF08818"/>
    </source>
</evidence>
<gene>
    <name evidence="2" type="ORF">HZZ10_07150</name>
</gene>
<proteinExistence type="predicted"/>
<dbReference type="Pfam" id="PF08818">
    <property type="entry name" value="DUF1801"/>
    <property type="match status" value="1"/>
</dbReference>
<name>A0A853EU83_9MICO</name>
<dbReference type="Proteomes" id="UP000561011">
    <property type="component" value="Unassembled WGS sequence"/>
</dbReference>
<dbReference type="AlphaFoldDB" id="A0A853EU83"/>
<protein>
    <submittedName>
        <fullName evidence="2">DUF1801 domain-containing protein</fullName>
    </submittedName>
</protein>
<evidence type="ECO:0000313" key="3">
    <source>
        <dbReference type="Proteomes" id="UP000561011"/>
    </source>
</evidence>
<dbReference type="InterPro" id="IPR014922">
    <property type="entry name" value="YdhG-like"/>
</dbReference>